<evidence type="ECO:0000313" key="4">
    <source>
        <dbReference type="Proteomes" id="UP000092177"/>
    </source>
</evidence>
<proteinExistence type="inferred from homology"/>
<dbReference type="AlphaFoldDB" id="A0A1B7XVZ8"/>
<dbReference type="Pfam" id="PF13489">
    <property type="entry name" value="Methyltransf_23"/>
    <property type="match status" value="1"/>
</dbReference>
<dbReference type="GO" id="GO:0032259">
    <property type="term" value="P:methylation"/>
    <property type="evidence" value="ECO:0007669"/>
    <property type="project" value="UniProtKB-KW"/>
</dbReference>
<name>A0A1B7XVZ8_COLHI</name>
<organism evidence="3 4">
    <name type="scientific">Colletotrichum higginsianum (strain IMI 349063)</name>
    <name type="common">Crucifer anthracnose fungus</name>
    <dbReference type="NCBI Taxonomy" id="759273"/>
    <lineage>
        <taxon>Eukaryota</taxon>
        <taxon>Fungi</taxon>
        <taxon>Dikarya</taxon>
        <taxon>Ascomycota</taxon>
        <taxon>Pezizomycotina</taxon>
        <taxon>Sordariomycetes</taxon>
        <taxon>Hypocreomycetidae</taxon>
        <taxon>Glomerellales</taxon>
        <taxon>Glomerellaceae</taxon>
        <taxon>Colletotrichum</taxon>
        <taxon>Colletotrichum destructivum species complex</taxon>
    </lineage>
</organism>
<reference evidence="4" key="1">
    <citation type="journal article" date="2017" name="BMC Genomics">
        <title>Gapless genome assembly of Colletotrichum higginsianum reveals chromosome structure and association of transposable elements with secondary metabolite gene clusters.</title>
        <authorList>
            <person name="Dallery J.-F."/>
            <person name="Lapalu N."/>
            <person name="Zampounis A."/>
            <person name="Pigne S."/>
            <person name="Luyten I."/>
            <person name="Amselem J."/>
            <person name="Wittenberg A.H.J."/>
            <person name="Zhou S."/>
            <person name="de Queiroz M.V."/>
            <person name="Robin G.P."/>
            <person name="Auger A."/>
            <person name="Hainaut M."/>
            <person name="Henrissat B."/>
            <person name="Kim K.-T."/>
            <person name="Lee Y.-H."/>
            <person name="Lespinet O."/>
            <person name="Schwartz D.C."/>
            <person name="Thon M.R."/>
            <person name="O'Connell R.J."/>
        </authorList>
    </citation>
    <scope>NUCLEOTIDE SEQUENCE [LARGE SCALE GENOMIC DNA]</scope>
    <source>
        <strain evidence="4">IMI 349063</strain>
    </source>
</reference>
<protein>
    <submittedName>
        <fullName evidence="3">Methyltransferase domain-containing protein</fullName>
    </submittedName>
</protein>
<evidence type="ECO:0000256" key="1">
    <source>
        <dbReference type="ARBA" id="ARBA00038158"/>
    </source>
</evidence>
<dbReference type="Gene3D" id="3.40.50.150">
    <property type="entry name" value="Vaccinia Virus protein VP39"/>
    <property type="match status" value="1"/>
</dbReference>
<dbReference type="CDD" id="cd02440">
    <property type="entry name" value="AdoMet_MTases"/>
    <property type="match status" value="1"/>
</dbReference>
<dbReference type="PANTHER" id="PTHR43591">
    <property type="entry name" value="METHYLTRANSFERASE"/>
    <property type="match status" value="1"/>
</dbReference>
<dbReference type="VEuPathDB" id="FungiDB:CH63R_13074"/>
<evidence type="ECO:0000256" key="2">
    <source>
        <dbReference type="SAM" id="MobiDB-lite"/>
    </source>
</evidence>
<gene>
    <name evidence="3" type="ORF">CH63R_13074</name>
</gene>
<feature type="region of interest" description="Disordered" evidence="2">
    <location>
        <begin position="1"/>
        <end position="46"/>
    </location>
</feature>
<dbReference type="RefSeq" id="XP_018152465.1">
    <property type="nucleotide sequence ID" value="XM_018308048.1"/>
</dbReference>
<feature type="compositionally biased region" description="Polar residues" evidence="2">
    <location>
        <begin position="37"/>
        <end position="46"/>
    </location>
</feature>
<dbReference type="KEGG" id="chig:CH63R_13074"/>
<comment type="caution">
    <text evidence="3">The sequence shown here is derived from an EMBL/GenBank/DDBJ whole genome shotgun (WGS) entry which is preliminary data.</text>
</comment>
<dbReference type="Proteomes" id="UP000092177">
    <property type="component" value="Chromosome 9"/>
</dbReference>
<sequence>MADVQEGQQRPEPVETIIQEPQDAEDDTYASSLDGASVQSDTDSLKSSIRDYRRENGRTYHSVSDGNMQHHCWQLTWDDKLCMSPKKDGANRVLDVGTGTGIWAMDYADDHPEALVIGVDLSPIQPEFLCLGEYGPKTPNGVLTDLNSVPPNCRFEIDDVEKEWTWQEPFDFIFARHMNACFASWEKFLKQAYDNLEPGGYIELQDNAFPILCGDGTLKPDDAMARWSTLMMEGTELIGRPITVPADFRRLLGEAGFEDVVEHRRVWPTSPWPKDEALRRLGFWTQACSLDGVEPGALALFTRVLGWTREEVLVFIAGVRNDFRNKDIHAYWNVYSVHGRKPLKKKPTPTPPPSAPLE</sequence>
<comment type="similarity">
    <text evidence="1">Belongs to the methyltransferase superfamily. LaeA methyltransferase family.</text>
</comment>
<keyword evidence="3" id="KW-0808">Transferase</keyword>
<accession>A0A1B7XVZ8</accession>
<dbReference type="InterPro" id="IPR029063">
    <property type="entry name" value="SAM-dependent_MTases_sf"/>
</dbReference>
<dbReference type="EMBL" id="LTAN01000009">
    <property type="protein sequence ID" value="OBR03947.1"/>
    <property type="molecule type" value="Genomic_DNA"/>
</dbReference>
<dbReference type="GeneID" id="28872155"/>
<dbReference type="GO" id="GO:0008168">
    <property type="term" value="F:methyltransferase activity"/>
    <property type="evidence" value="ECO:0007669"/>
    <property type="project" value="UniProtKB-KW"/>
</dbReference>
<evidence type="ECO:0000313" key="3">
    <source>
        <dbReference type="EMBL" id="OBR03947.1"/>
    </source>
</evidence>
<keyword evidence="3" id="KW-0489">Methyltransferase</keyword>
<keyword evidence="4" id="KW-1185">Reference proteome</keyword>
<dbReference type="PANTHER" id="PTHR43591:SF24">
    <property type="entry name" value="2-METHOXY-6-POLYPRENYL-1,4-BENZOQUINOL METHYLASE, MITOCHONDRIAL"/>
    <property type="match status" value="1"/>
</dbReference>
<dbReference type="SUPFAM" id="SSF53335">
    <property type="entry name" value="S-adenosyl-L-methionine-dependent methyltransferases"/>
    <property type="match status" value="1"/>
</dbReference>
<dbReference type="OrthoDB" id="2013972at2759"/>